<accession>A0A2N9AZY0</accession>
<sequence length="108" mass="11326">MTLSVLSTGAVARTPLDGQFQMGDVSGKHVEHCIGCSGDGAGFDNFGDVFQGLAQLGGDGVAGAVHLDERLVCQASAWGSTRAVKPRIAPVATRRSRRRYPTTPRGNQ</sequence>
<organism evidence="2 3">
    <name type="scientific">Streptomyces chartreusis NRRL 3882</name>
    <dbReference type="NCBI Taxonomy" id="1079985"/>
    <lineage>
        <taxon>Bacteria</taxon>
        <taxon>Bacillati</taxon>
        <taxon>Actinomycetota</taxon>
        <taxon>Actinomycetes</taxon>
        <taxon>Kitasatosporales</taxon>
        <taxon>Streptomycetaceae</taxon>
        <taxon>Streptomyces</taxon>
    </lineage>
</organism>
<name>A0A2N9AZY0_STRCX</name>
<protein>
    <submittedName>
        <fullName evidence="2">Uncharacterized protein</fullName>
    </submittedName>
</protein>
<dbReference type="Proteomes" id="UP000235464">
    <property type="component" value="Chromosome I"/>
</dbReference>
<dbReference type="EMBL" id="LT963352">
    <property type="protein sequence ID" value="SOR76637.1"/>
    <property type="molecule type" value="Genomic_DNA"/>
</dbReference>
<feature type="region of interest" description="Disordered" evidence="1">
    <location>
        <begin position="89"/>
        <end position="108"/>
    </location>
</feature>
<dbReference type="AlphaFoldDB" id="A0A2N9AZY0"/>
<proteinExistence type="predicted"/>
<reference evidence="3" key="1">
    <citation type="submission" date="2017-11" db="EMBL/GenBank/DDBJ databases">
        <authorList>
            <person name="Wibberg D."/>
        </authorList>
    </citation>
    <scope>NUCLEOTIDE SEQUENCE [LARGE SCALE GENOMIC DNA]</scope>
</reference>
<evidence type="ECO:0000313" key="3">
    <source>
        <dbReference type="Proteomes" id="UP000235464"/>
    </source>
</evidence>
<evidence type="ECO:0000256" key="1">
    <source>
        <dbReference type="SAM" id="MobiDB-lite"/>
    </source>
</evidence>
<keyword evidence="3" id="KW-1185">Reference proteome</keyword>
<gene>
    <name evidence="2" type="ORF">SCNRRL3882_0120</name>
</gene>
<evidence type="ECO:0000313" key="2">
    <source>
        <dbReference type="EMBL" id="SOR76637.1"/>
    </source>
</evidence>